<keyword evidence="1" id="KW-0812">Transmembrane</keyword>
<reference evidence="2 3" key="1">
    <citation type="journal article" date="2018" name="Genome Biol. Evol.">
        <title>Multiple Roots of Fruiting Body Formation in Amoebozoa.</title>
        <authorList>
            <person name="Hillmann F."/>
            <person name="Forbes G."/>
            <person name="Novohradska S."/>
            <person name="Ferling I."/>
            <person name="Riege K."/>
            <person name="Groth M."/>
            <person name="Westermann M."/>
            <person name="Marz M."/>
            <person name="Spaller T."/>
            <person name="Winckler T."/>
            <person name="Schaap P."/>
            <person name="Glockner G."/>
        </authorList>
    </citation>
    <scope>NUCLEOTIDE SEQUENCE [LARGE SCALE GENOMIC DNA]</scope>
    <source>
        <strain evidence="2 3">Jena</strain>
    </source>
</reference>
<dbReference type="InParanoid" id="A0A2P6NXZ6"/>
<keyword evidence="1" id="KW-0472">Membrane</keyword>
<feature type="transmembrane region" description="Helical" evidence="1">
    <location>
        <begin position="69"/>
        <end position="90"/>
    </location>
</feature>
<name>A0A2P6NXZ6_9EUKA</name>
<dbReference type="AlphaFoldDB" id="A0A2P6NXZ6"/>
<sequence>MDDELLGCLEAKQMDKSQANVPRARVLKTMRTGPLTWHSARDIGAPSHSGMDTNSPLSHRAVEHVRKNVIWYAVGVAGTIETVGWINVYLKKYKKSDATSEPPKQNGSCIADCLPSNLSIKTSEETHGEEPKFLRFLGYLNAAGTSSDTQGSLSGHRPIQIASILG</sequence>
<keyword evidence="3" id="KW-1185">Reference proteome</keyword>
<comment type="caution">
    <text evidence="2">The sequence shown here is derived from an EMBL/GenBank/DDBJ whole genome shotgun (WGS) entry which is preliminary data.</text>
</comment>
<organism evidence="2 3">
    <name type="scientific">Planoprotostelium fungivorum</name>
    <dbReference type="NCBI Taxonomy" id="1890364"/>
    <lineage>
        <taxon>Eukaryota</taxon>
        <taxon>Amoebozoa</taxon>
        <taxon>Evosea</taxon>
        <taxon>Variosea</taxon>
        <taxon>Cavosteliida</taxon>
        <taxon>Cavosteliaceae</taxon>
        <taxon>Planoprotostelium</taxon>
    </lineage>
</organism>
<evidence type="ECO:0000313" key="3">
    <source>
        <dbReference type="Proteomes" id="UP000241769"/>
    </source>
</evidence>
<accession>A0A2P6NXZ6</accession>
<protein>
    <submittedName>
        <fullName evidence="2">Uncharacterized protein</fullName>
    </submittedName>
</protein>
<dbReference type="EMBL" id="MDYQ01000007">
    <property type="protein sequence ID" value="PRP88826.1"/>
    <property type="molecule type" value="Genomic_DNA"/>
</dbReference>
<dbReference type="Proteomes" id="UP000241769">
    <property type="component" value="Unassembled WGS sequence"/>
</dbReference>
<evidence type="ECO:0000313" key="2">
    <source>
        <dbReference type="EMBL" id="PRP88826.1"/>
    </source>
</evidence>
<keyword evidence="1" id="KW-1133">Transmembrane helix</keyword>
<evidence type="ECO:0000256" key="1">
    <source>
        <dbReference type="SAM" id="Phobius"/>
    </source>
</evidence>
<gene>
    <name evidence="2" type="ORF">PROFUN_00294</name>
</gene>
<proteinExistence type="predicted"/>